<feature type="domain" description="Virulence factor membrane-bound polymerase C-terminal" evidence="7">
    <location>
        <begin position="365"/>
        <end position="533"/>
    </location>
</feature>
<protein>
    <recommendedName>
        <fullName evidence="11">Virulence factor membrane-bound polymerase C-terminal domain-containing protein</fullName>
    </recommendedName>
</protein>
<evidence type="ECO:0000256" key="1">
    <source>
        <dbReference type="ARBA" id="ARBA00004141"/>
    </source>
</evidence>
<dbReference type="Pfam" id="PF15864">
    <property type="entry name" value="PglL_A"/>
    <property type="match status" value="1"/>
</dbReference>
<dbReference type="eggNOG" id="COG3307">
    <property type="taxonomic scope" value="Bacteria"/>
</dbReference>
<name>N8Y670_9GAMM</name>
<feature type="transmembrane region" description="Helical" evidence="5">
    <location>
        <begin position="161"/>
        <end position="178"/>
    </location>
</feature>
<feature type="transmembrane region" description="Helical" evidence="5">
    <location>
        <begin position="235"/>
        <end position="255"/>
    </location>
</feature>
<dbReference type="Pfam" id="PF04932">
    <property type="entry name" value="Wzy_C"/>
    <property type="match status" value="1"/>
</dbReference>
<sequence>MKAFMLLISLLLLCLAYLLPIHYKPWAIFYGDVLTFASGLALLAAFFRAPFKIPKAQYFGFLIVLIPMIQWACGLVIDFGNALLCSSYLLMFFLMIIAAYNLANSELNREKTFSVFSLAMLVTAVISGIMAIIQWLDYAPIANLVMRFVGNRPYANFGQPNNLATFLSIGLFAGLYLYETRKASLWILIPSSLLIIFSIALTQSRTAWVVCLFSLIYWAIKQFRQNKRLTLPKMLLWVGVFAVCIAILPMLTSYVELLSKQDMVQTSSAVERATSGYLRLDMWHQMLYAIAEQPWFGYGWNQTSLAQMTVYQQFPNHEWIKSAHNLILDLTVWNGVIIALLIIAYFVLWLFWLNRGVKDNISIIASLMVCAILIHAMLEYPIHYAYFLLPMGFLLGIIQAQYKYLPALTLKPWILRGGVATGVVIVAIVCWDFDVYRQQLYDVGAVQNKLIKQEDSSLDKPIILLTQFKNRIEWVELDPMSHVSDEKLAELKPMVQNNASSYDLKRYAKLLAYNGKIQEAQQQLWILQHLYGQTITIEELLAPAQSAAK</sequence>
<comment type="subcellular location">
    <subcellularLocation>
        <location evidence="1">Membrane</location>
        <topology evidence="1">Multi-pass membrane protein</topology>
    </subcellularLocation>
</comment>
<proteinExistence type="predicted"/>
<reference evidence="9 10" key="1">
    <citation type="submission" date="2013-02" db="EMBL/GenBank/DDBJ databases">
        <title>The Genome Sequence of Acinetobacter gerneri CIP 107464.</title>
        <authorList>
            <consortium name="The Broad Institute Genome Sequencing Platform"/>
            <consortium name="The Broad Institute Genome Sequencing Center for Infectious Disease"/>
            <person name="Cerqueira G."/>
            <person name="Feldgarden M."/>
            <person name="Courvalin P."/>
            <person name="Perichon B."/>
            <person name="Grillot-Courvalin C."/>
            <person name="Clermont D."/>
            <person name="Rocha E."/>
            <person name="Yoon E.-J."/>
            <person name="Nemec A."/>
            <person name="Walker B."/>
            <person name="Young S.K."/>
            <person name="Zeng Q."/>
            <person name="Gargeya S."/>
            <person name="Fitzgerald M."/>
            <person name="Haas B."/>
            <person name="Abouelleil A."/>
            <person name="Alvarado L."/>
            <person name="Arachchi H.M."/>
            <person name="Berlin A.M."/>
            <person name="Chapman S.B."/>
            <person name="Dewar J."/>
            <person name="Goldberg J."/>
            <person name="Griggs A."/>
            <person name="Gujja S."/>
            <person name="Hansen M."/>
            <person name="Howarth C."/>
            <person name="Imamovic A."/>
            <person name="Larimer J."/>
            <person name="McCowan C."/>
            <person name="Murphy C."/>
            <person name="Neiman D."/>
            <person name="Pearson M."/>
            <person name="Priest M."/>
            <person name="Roberts A."/>
            <person name="Saif S."/>
            <person name="Shea T."/>
            <person name="Sisk P."/>
            <person name="Sykes S."/>
            <person name="Wortman J."/>
            <person name="Nusbaum C."/>
            <person name="Birren B."/>
        </authorList>
    </citation>
    <scope>NUCLEOTIDE SEQUENCE [LARGE SCALE GENOMIC DNA]</scope>
    <source>
        <strain evidence="9 10">CIP 107464</strain>
    </source>
</reference>
<dbReference type="InterPro" id="IPR021797">
    <property type="entry name" value="Wzy_C_2"/>
</dbReference>
<evidence type="ECO:0000259" key="8">
    <source>
        <dbReference type="Pfam" id="PF15864"/>
    </source>
</evidence>
<feature type="transmembrane region" description="Helical" evidence="5">
    <location>
        <begin position="414"/>
        <end position="434"/>
    </location>
</feature>
<comment type="caution">
    <text evidence="9">The sequence shown here is derived from an EMBL/GenBank/DDBJ whole genome shotgun (WGS) entry which is preliminary data.</text>
</comment>
<feature type="transmembrane region" description="Helical" evidence="5">
    <location>
        <begin position="207"/>
        <end position="223"/>
    </location>
</feature>
<keyword evidence="4 5" id="KW-0472">Membrane</keyword>
<feature type="transmembrane region" description="Helical" evidence="5">
    <location>
        <begin position="115"/>
        <end position="136"/>
    </location>
</feature>
<gene>
    <name evidence="9" type="ORF">F960_03645</name>
</gene>
<evidence type="ECO:0000259" key="6">
    <source>
        <dbReference type="Pfam" id="PF04932"/>
    </source>
</evidence>
<feature type="transmembrane region" description="Helical" evidence="5">
    <location>
        <begin position="332"/>
        <end position="353"/>
    </location>
</feature>
<evidence type="ECO:0000256" key="3">
    <source>
        <dbReference type="ARBA" id="ARBA00022989"/>
    </source>
</evidence>
<feature type="domain" description="O-antigen ligase-related" evidence="6">
    <location>
        <begin position="192"/>
        <end position="341"/>
    </location>
</feature>
<dbReference type="PANTHER" id="PTHR37422:SF13">
    <property type="entry name" value="LIPOPOLYSACCHARIDE BIOSYNTHESIS PROTEIN PA4999-RELATED"/>
    <property type="match status" value="1"/>
</dbReference>
<dbReference type="InterPro" id="IPR007016">
    <property type="entry name" value="O-antigen_ligase-rel_domated"/>
</dbReference>
<dbReference type="InterPro" id="IPR051533">
    <property type="entry name" value="WaaL-like"/>
</dbReference>
<feature type="transmembrane region" description="Helical" evidence="5">
    <location>
        <begin position="360"/>
        <end position="378"/>
    </location>
</feature>
<keyword evidence="3 5" id="KW-1133">Transmembrane helix</keyword>
<dbReference type="AlphaFoldDB" id="N8Y670"/>
<dbReference type="PANTHER" id="PTHR37422">
    <property type="entry name" value="TEICHURONIC ACID BIOSYNTHESIS PROTEIN TUAE"/>
    <property type="match status" value="1"/>
</dbReference>
<dbReference type="Pfam" id="PF11846">
    <property type="entry name" value="Wzy_C_2"/>
    <property type="match status" value="1"/>
</dbReference>
<dbReference type="EMBL" id="APPN01000080">
    <property type="protein sequence ID" value="ENV32257.1"/>
    <property type="molecule type" value="Genomic_DNA"/>
</dbReference>
<organism evidence="9 10">
    <name type="scientific">Acinetobacter gerneri DSM 14967 = CIP 107464 = MTCC 9824</name>
    <dbReference type="NCBI Taxonomy" id="1120926"/>
    <lineage>
        <taxon>Bacteria</taxon>
        <taxon>Pseudomonadati</taxon>
        <taxon>Pseudomonadota</taxon>
        <taxon>Gammaproteobacteria</taxon>
        <taxon>Moraxellales</taxon>
        <taxon>Moraxellaceae</taxon>
        <taxon>Acinetobacter</taxon>
    </lineage>
</organism>
<dbReference type="OrthoDB" id="4448at2"/>
<evidence type="ECO:0000256" key="4">
    <source>
        <dbReference type="ARBA" id="ARBA00023136"/>
    </source>
</evidence>
<feature type="transmembrane region" description="Helical" evidence="5">
    <location>
        <begin position="83"/>
        <end position="103"/>
    </location>
</feature>
<feature type="transmembrane region" description="Helical" evidence="5">
    <location>
        <begin position="28"/>
        <end position="47"/>
    </location>
</feature>
<dbReference type="Proteomes" id="UP000013117">
    <property type="component" value="Unassembled WGS sequence"/>
</dbReference>
<accession>N8Y670</accession>
<evidence type="ECO:0000256" key="2">
    <source>
        <dbReference type="ARBA" id="ARBA00022692"/>
    </source>
</evidence>
<feature type="domain" description="Protein glycosylation ligase" evidence="8">
    <location>
        <begin position="153"/>
        <end position="177"/>
    </location>
</feature>
<feature type="transmembrane region" description="Helical" evidence="5">
    <location>
        <begin position="59"/>
        <end position="77"/>
    </location>
</feature>
<dbReference type="InterPro" id="IPR031726">
    <property type="entry name" value="PglL_A"/>
</dbReference>
<evidence type="ECO:0008006" key="11">
    <source>
        <dbReference type="Google" id="ProtNLM"/>
    </source>
</evidence>
<dbReference type="HOGENOM" id="CLU_031791_1_0_6"/>
<evidence type="ECO:0000313" key="9">
    <source>
        <dbReference type="EMBL" id="ENV32257.1"/>
    </source>
</evidence>
<evidence type="ECO:0000259" key="7">
    <source>
        <dbReference type="Pfam" id="PF11846"/>
    </source>
</evidence>
<dbReference type="GO" id="GO:0016020">
    <property type="term" value="C:membrane"/>
    <property type="evidence" value="ECO:0007669"/>
    <property type="project" value="UniProtKB-SubCell"/>
</dbReference>
<evidence type="ECO:0000313" key="10">
    <source>
        <dbReference type="Proteomes" id="UP000013117"/>
    </source>
</evidence>
<keyword evidence="10" id="KW-1185">Reference proteome</keyword>
<evidence type="ECO:0000256" key="5">
    <source>
        <dbReference type="SAM" id="Phobius"/>
    </source>
</evidence>
<keyword evidence="2 5" id="KW-0812">Transmembrane</keyword>
<feature type="transmembrane region" description="Helical" evidence="5">
    <location>
        <begin position="185"/>
        <end position="201"/>
    </location>
</feature>
<dbReference type="STRING" id="202952.GCA_000747725_03741"/>
<dbReference type="PATRIC" id="fig|1120926.3.peg.3537"/>